<dbReference type="Gene3D" id="3.40.50.1110">
    <property type="entry name" value="SGNH hydrolase"/>
    <property type="match status" value="1"/>
</dbReference>
<dbReference type="AlphaFoldDB" id="A0A5B7TRP5"/>
<dbReference type="RefSeq" id="WP_138948587.1">
    <property type="nucleotide sequence ID" value="NZ_CP040749.1"/>
</dbReference>
<dbReference type="EMBL" id="CP040749">
    <property type="protein sequence ID" value="QCX37657.1"/>
    <property type="molecule type" value="Genomic_DNA"/>
</dbReference>
<sequence>MKKHLLYIFLIVSQIAFADVRLPSILTDHMVLQQKSEVKLWGWSDPDEEIVITPSWSATAYKVKGSNQAYWETIITTPSAGGPFTISFKGNNTLILNDILIGEVWLCSGQSNMEMSAAWGIENGEEEVKNANQPTIRFYTAPKISAKFPQLNIVSQWEICSPISMKKNSALAYFFAKRLQEVDPDVPVGLIISAWGGTPAETWMPEEVINNDTLLLKTANSLKPVPWGPVEPARTFNAMINPLIDYTIAGALWYQGEANVGSNNYTHTLPALIKSWRNLWKNDFPFYIVQIAPYQYGENNFNGAIIRDAQRVVSMEIPNTDMVITSDISTIDDIHPKDKKTVGIRLANLALTKHYKKNNDLVNGPSFKKISVTKNKVNVYFDYAEGLYFNNKQLLFEVAGDDGNFYPAKAKVFKETIKVSSKKVKNPTKVRFAWGNTVQSNLFNKANLPASTFITK</sequence>
<dbReference type="KEGG" id="fbe:FF125_04110"/>
<proteinExistence type="predicted"/>
<protein>
    <submittedName>
        <fullName evidence="3">Sialate O-acetylesterase</fullName>
    </submittedName>
</protein>
<name>A0A5B7TRP5_9FLAO</name>
<dbReference type="OrthoDB" id="9816001at2"/>
<dbReference type="InterPro" id="IPR005181">
    <property type="entry name" value="SASA"/>
</dbReference>
<dbReference type="InterPro" id="IPR036514">
    <property type="entry name" value="SGNH_hydro_sf"/>
</dbReference>
<keyword evidence="4" id="KW-1185">Reference proteome</keyword>
<dbReference type="Proteomes" id="UP000306229">
    <property type="component" value="Chromosome"/>
</dbReference>
<dbReference type="GO" id="GO:0001681">
    <property type="term" value="F:sialate O-acetylesterase activity"/>
    <property type="evidence" value="ECO:0007669"/>
    <property type="project" value="InterPro"/>
</dbReference>
<dbReference type="GO" id="GO:0005975">
    <property type="term" value="P:carbohydrate metabolic process"/>
    <property type="evidence" value="ECO:0007669"/>
    <property type="project" value="TreeGrafter"/>
</dbReference>
<evidence type="ECO:0000313" key="3">
    <source>
        <dbReference type="EMBL" id="QCX37657.1"/>
    </source>
</evidence>
<gene>
    <name evidence="3" type="ORF">FF125_04110</name>
</gene>
<accession>A0A5B7TRP5</accession>
<evidence type="ECO:0000256" key="1">
    <source>
        <dbReference type="ARBA" id="ARBA00022801"/>
    </source>
</evidence>
<dbReference type="Pfam" id="PF03629">
    <property type="entry name" value="SASA"/>
    <property type="match status" value="1"/>
</dbReference>
<evidence type="ECO:0000259" key="2">
    <source>
        <dbReference type="Pfam" id="PF03629"/>
    </source>
</evidence>
<evidence type="ECO:0000313" key="4">
    <source>
        <dbReference type="Proteomes" id="UP000306229"/>
    </source>
</evidence>
<dbReference type="SUPFAM" id="SSF52266">
    <property type="entry name" value="SGNH hydrolase"/>
    <property type="match status" value="1"/>
</dbReference>
<dbReference type="InterPro" id="IPR039329">
    <property type="entry name" value="SIAE"/>
</dbReference>
<reference evidence="3 4" key="1">
    <citation type="submission" date="2019-05" db="EMBL/GenBank/DDBJ databases">
        <title>Algicella ahnfeltiae gen. nov., sp. nov., a novel marine bacterium of the family Flavobacteriaceae isolated from a red alga.</title>
        <authorList>
            <person name="Nedashkovskaya O.I."/>
            <person name="Kukhlevskiy A.D."/>
            <person name="Kim S.-G."/>
            <person name="Zhukova N.V."/>
            <person name="Mikhailov V.V."/>
        </authorList>
    </citation>
    <scope>NUCLEOTIDE SEQUENCE [LARGE SCALE GENOMIC DNA]</scope>
    <source>
        <strain evidence="3 4">10Alg115</strain>
    </source>
</reference>
<dbReference type="PANTHER" id="PTHR22901:SF0">
    <property type="entry name" value="SIALATE O-ACETYLESTERASE"/>
    <property type="match status" value="1"/>
</dbReference>
<keyword evidence="1" id="KW-0378">Hydrolase</keyword>
<feature type="domain" description="Sialate O-acetylesterase" evidence="2">
    <location>
        <begin position="103"/>
        <end position="349"/>
    </location>
</feature>
<dbReference type="PANTHER" id="PTHR22901">
    <property type="entry name" value="SIALATE O-ACETYLESTERASE"/>
    <property type="match status" value="1"/>
</dbReference>
<organism evidence="3 4">
    <name type="scientific">Aureibaculum algae</name>
    <dbReference type="NCBI Taxonomy" id="2584122"/>
    <lineage>
        <taxon>Bacteria</taxon>
        <taxon>Pseudomonadati</taxon>
        <taxon>Bacteroidota</taxon>
        <taxon>Flavobacteriia</taxon>
        <taxon>Flavobacteriales</taxon>
        <taxon>Flavobacteriaceae</taxon>
        <taxon>Aureibaculum</taxon>
    </lineage>
</organism>